<gene>
    <name evidence="3" type="ORF">GAO09_20450</name>
</gene>
<dbReference type="EMBL" id="WIXI01000048">
    <property type="protein sequence ID" value="MQY48407.1"/>
    <property type="molecule type" value="Genomic_DNA"/>
</dbReference>
<protein>
    <submittedName>
        <fullName evidence="3">Uncharacterized protein</fullName>
    </submittedName>
</protein>
<comment type="caution">
    <text evidence="3">The sequence shown here is derived from an EMBL/GenBank/DDBJ whole genome shotgun (WGS) entry which is preliminary data.</text>
</comment>
<evidence type="ECO:0000256" key="2">
    <source>
        <dbReference type="SAM" id="SignalP"/>
    </source>
</evidence>
<accession>A0A6A8AF42</accession>
<organism evidence="3 4">
    <name type="scientific">Endobacterium cereale</name>
    <dbReference type="NCBI Taxonomy" id="2663029"/>
    <lineage>
        <taxon>Bacteria</taxon>
        <taxon>Pseudomonadati</taxon>
        <taxon>Pseudomonadota</taxon>
        <taxon>Alphaproteobacteria</taxon>
        <taxon>Hyphomicrobiales</taxon>
        <taxon>Rhizobiaceae</taxon>
        <taxon>Endobacterium</taxon>
    </lineage>
</organism>
<feature type="chain" id="PRO_5025610395" evidence="2">
    <location>
        <begin position="37"/>
        <end position="157"/>
    </location>
</feature>
<proteinExistence type="predicted"/>
<reference evidence="3 4" key="1">
    <citation type="submission" date="2019-11" db="EMBL/GenBank/DDBJ databases">
        <title>Genome analysis of Rhizobacterium cereale a novel genus and species isolated from maize roots in North Spain.</title>
        <authorList>
            <person name="Menendez E."/>
            <person name="Flores-Felix J.D."/>
            <person name="Ramirez-Bahena M.-H."/>
            <person name="Igual J.M."/>
            <person name="Garcia-Fraile P."/>
            <person name="Peix A."/>
            <person name="Velazquez E."/>
        </authorList>
    </citation>
    <scope>NUCLEOTIDE SEQUENCE [LARGE SCALE GENOMIC DNA]</scope>
    <source>
        <strain evidence="3 4">RZME27</strain>
    </source>
</reference>
<feature type="compositionally biased region" description="Polar residues" evidence="1">
    <location>
        <begin position="98"/>
        <end position="115"/>
    </location>
</feature>
<dbReference type="RefSeq" id="WP_153356766.1">
    <property type="nucleotide sequence ID" value="NZ_WIXI01000048.1"/>
</dbReference>
<evidence type="ECO:0000313" key="4">
    <source>
        <dbReference type="Proteomes" id="UP000435138"/>
    </source>
</evidence>
<keyword evidence="4" id="KW-1185">Reference proteome</keyword>
<keyword evidence="2" id="KW-0732">Signal</keyword>
<name>A0A6A8AF42_9HYPH</name>
<dbReference type="Proteomes" id="UP000435138">
    <property type="component" value="Unassembled WGS sequence"/>
</dbReference>
<feature type="region of interest" description="Disordered" evidence="1">
    <location>
        <begin position="88"/>
        <end position="119"/>
    </location>
</feature>
<dbReference type="AlphaFoldDB" id="A0A6A8AF42"/>
<feature type="signal peptide" evidence="2">
    <location>
        <begin position="1"/>
        <end position="36"/>
    </location>
</feature>
<feature type="compositionally biased region" description="Low complexity" evidence="1">
    <location>
        <begin position="88"/>
        <end position="97"/>
    </location>
</feature>
<evidence type="ECO:0000313" key="3">
    <source>
        <dbReference type="EMBL" id="MQY48407.1"/>
    </source>
</evidence>
<evidence type="ECO:0000256" key="1">
    <source>
        <dbReference type="SAM" id="MobiDB-lite"/>
    </source>
</evidence>
<sequence>MPSVSSWSFRPRLLSSSQLALACALAFSVLSDRAQAAAIDVAVNPATAETCVAVFSVMAYAYADDDLKERQLEEKKVLARADIVPQQSVVSAQPQASEIQTADIQSPETPAPQEQSSEDRIQHIMDVLTEMMLDEPTKAQGIASECFRKYPPEIELN</sequence>